<dbReference type="AlphaFoldDB" id="A0A1G7W5D2"/>
<evidence type="ECO:0000256" key="1">
    <source>
        <dbReference type="SAM" id="MobiDB-lite"/>
    </source>
</evidence>
<dbReference type="RefSeq" id="WP_090500513.1">
    <property type="nucleotide sequence ID" value="NZ_FNCH01000009.1"/>
</dbReference>
<reference evidence="3" key="1">
    <citation type="submission" date="2016-10" db="EMBL/GenBank/DDBJ databases">
        <authorList>
            <person name="Varghese N."/>
            <person name="Submissions S."/>
        </authorList>
    </citation>
    <scope>NUCLEOTIDE SEQUENCE [LARGE SCALE GENOMIC DNA]</scope>
    <source>
        <strain evidence="3">DSM 17933</strain>
    </source>
</reference>
<evidence type="ECO:0000313" key="3">
    <source>
        <dbReference type="Proteomes" id="UP000199643"/>
    </source>
</evidence>
<protein>
    <submittedName>
        <fullName evidence="2">Uncharacterized protein</fullName>
    </submittedName>
</protein>
<dbReference type="EMBL" id="FNCH01000009">
    <property type="protein sequence ID" value="SDG67167.1"/>
    <property type="molecule type" value="Genomic_DNA"/>
</dbReference>
<dbReference type="STRING" id="405671.SAMN05421827_109106"/>
<dbReference type="Proteomes" id="UP000199643">
    <property type="component" value="Unassembled WGS sequence"/>
</dbReference>
<feature type="compositionally biased region" description="Polar residues" evidence="1">
    <location>
        <begin position="1003"/>
        <end position="1016"/>
    </location>
</feature>
<evidence type="ECO:0000313" key="2">
    <source>
        <dbReference type="EMBL" id="SDG67167.1"/>
    </source>
</evidence>
<feature type="compositionally biased region" description="Acidic residues" evidence="1">
    <location>
        <begin position="1025"/>
        <end position="1034"/>
    </location>
</feature>
<keyword evidence="3" id="KW-1185">Reference proteome</keyword>
<feature type="region of interest" description="Disordered" evidence="1">
    <location>
        <begin position="1003"/>
        <end position="1034"/>
    </location>
</feature>
<accession>A0A1G7W5D2</accession>
<proteinExistence type="predicted"/>
<sequence>MPYFEDADILQATNGGLDIILSLYPDAAKSVDQPNRKFKTREEKTASAKLNRLADGTYLVVDFGDDAKSRNAIHCYVIEHACDWNTARNELASRYNIQGADPSKSDIKAIYSERPAESAEADGTWSYETRGSFNDIEIETIVSTKIRESFSWKNEDEKKAKFAHGHISDKLKEYHFHPMNSYSIIKNRKVMTFSASDKYPMFLIDEGTKEEGSKETDRFQKIYQPLHPEKAMRFMYIPGKKPKDFIHGLQQLNLAYDEHRERIEQEDKIEDGEKKKRKDDDYKLDEVILCTGGSDAINVALCGYRVIWLNSESAVLHQSQYDRIAQKVKKFYNLGDLDETGAKQRHKLCMQYLDIYDIELPSELQKHYDKRGNPCKDVRDYFNHFKKKDFKLLVEYSAMPYRFWEKKAQFNKSGDFTGYDYKFRNEYAYNFLQRNGFYRLPVGDKETDFEYIQIEGNTVRVTSAIKIKAFVKDFLRSRHMDIDLRDEMHRTAQLNDSSLNSLDEIDIDFIDNEKGKQFLFFKNKTIEVTAVGIIEHKPGAVKRFVWEDEVYPHRWQAPKEEPFVITRNELGEYDIEIKNKDCLFLKYLVQTSRAHWRKELEELLPKSKLTGIEQEEYLARNKFAIDGELLSEDEIIDQKRHLVNKLFSIGYLMHRYKDRSKPWFIFAMDGKVNEDGQSHGGSGKSILYDVAMKTLLRKHFMLNGRNPKITDDPHKYDGLTEHHRYIFIDDAHEYLKLDVFYPDITGDTKVNPKGKKPYTITFDRSGKFSFSSNYTPKNLGPSTERRMIYNVFSDYYHNMGETTDYRESRDPSTEFGKQLFVEFNEAEWNNFYNTAVYALRFYLSSTEKITPAMGNVNRRNLMAAMGPVFYDWAKTYFSEESGKLDIFFAREEAYKDFVFMNNPQKFTAQTFKTKLAAFCRLEGYLFNPKKFLGKQGNIIQKVERKHYDARSNTWTPLPEMPKVASEMFYIQATHDLPEGIGDESNVSADELVKRRISEIQNTAQTNIPFNENVNQSESKRSLDPNDQDDDFPIK</sequence>
<dbReference type="OrthoDB" id="840343at2"/>
<name>A0A1G7W5D2_9SPHI</name>
<organism evidence="2 3">
    <name type="scientific">Pedobacter terrae</name>
    <dbReference type="NCBI Taxonomy" id="405671"/>
    <lineage>
        <taxon>Bacteria</taxon>
        <taxon>Pseudomonadati</taxon>
        <taxon>Bacteroidota</taxon>
        <taxon>Sphingobacteriia</taxon>
        <taxon>Sphingobacteriales</taxon>
        <taxon>Sphingobacteriaceae</taxon>
        <taxon>Pedobacter</taxon>
    </lineage>
</organism>
<gene>
    <name evidence="2" type="ORF">SAMN05421827_109106</name>
</gene>